<name>A0A3S5BU88_9PLAT</name>
<reference evidence="1" key="1">
    <citation type="submission" date="2018-11" db="EMBL/GenBank/DDBJ databases">
        <authorList>
            <consortium name="Pathogen Informatics"/>
        </authorList>
    </citation>
    <scope>NUCLEOTIDE SEQUENCE</scope>
</reference>
<evidence type="ECO:0000313" key="2">
    <source>
        <dbReference type="Proteomes" id="UP000784294"/>
    </source>
</evidence>
<evidence type="ECO:0000313" key="1">
    <source>
        <dbReference type="EMBL" id="VEL40207.1"/>
    </source>
</evidence>
<accession>A0A3S5BU88</accession>
<dbReference type="Proteomes" id="UP000784294">
    <property type="component" value="Unassembled WGS sequence"/>
</dbReference>
<gene>
    <name evidence="1" type="ORF">PXEA_LOCUS33647</name>
</gene>
<dbReference type="EMBL" id="CAAALY010264048">
    <property type="protein sequence ID" value="VEL40207.1"/>
    <property type="molecule type" value="Genomic_DNA"/>
</dbReference>
<protein>
    <submittedName>
        <fullName evidence="1">Uncharacterized protein</fullName>
    </submittedName>
</protein>
<organism evidence="1 2">
    <name type="scientific">Protopolystoma xenopodis</name>
    <dbReference type="NCBI Taxonomy" id="117903"/>
    <lineage>
        <taxon>Eukaryota</taxon>
        <taxon>Metazoa</taxon>
        <taxon>Spiralia</taxon>
        <taxon>Lophotrochozoa</taxon>
        <taxon>Platyhelminthes</taxon>
        <taxon>Monogenea</taxon>
        <taxon>Polyopisthocotylea</taxon>
        <taxon>Polystomatidea</taxon>
        <taxon>Polystomatidae</taxon>
        <taxon>Protopolystoma</taxon>
    </lineage>
</organism>
<proteinExistence type="predicted"/>
<comment type="caution">
    <text evidence="1">The sequence shown here is derived from an EMBL/GenBank/DDBJ whole genome shotgun (WGS) entry which is preliminary data.</text>
</comment>
<dbReference type="AlphaFoldDB" id="A0A3S5BU88"/>
<keyword evidence="2" id="KW-1185">Reference proteome</keyword>
<sequence>MLAAIHAYFKKPSGLCAVIRLQERLETLQISDLDHAVRYQKICNQLREDLIGVNKRFRSNLLHPPLERNIPPFAGK</sequence>